<proteinExistence type="predicted"/>
<dbReference type="InterPro" id="IPR051685">
    <property type="entry name" value="Ycf3/AcsC/BcsC/TPR_MFPF"/>
</dbReference>
<evidence type="ECO:0000256" key="1">
    <source>
        <dbReference type="ARBA" id="ARBA00022737"/>
    </source>
</evidence>
<dbReference type="Pfam" id="PF14559">
    <property type="entry name" value="TPR_19"/>
    <property type="match status" value="1"/>
</dbReference>
<dbReference type="Gene3D" id="1.25.40.10">
    <property type="entry name" value="Tetratricopeptide repeat domain"/>
    <property type="match status" value="1"/>
</dbReference>
<keyword evidence="6" id="KW-1185">Reference proteome</keyword>
<feature type="repeat" description="TPR" evidence="3">
    <location>
        <begin position="128"/>
        <end position="161"/>
    </location>
</feature>
<sequence length="205" mass="22890">MDLVKPALLAAALAILSPTHAWAQQSESLAASFGASYAAEAKADYDDAIAALKGSYANLYEQNLRLGWLYFLAKNYTASAVYYQKAVDQRPYAIEPKFGLVKPLNALGQVEKMLGLYLAILQTDPQNTQANYWTGVIYLNRKAFDKAARYFERVVNLYPFDYDTNLSLAWTYLNLGKKTEARALYNKVLLIRPGDTNALAGLKRL</sequence>
<gene>
    <name evidence="5" type="ORF">GO988_07765</name>
</gene>
<dbReference type="InterPro" id="IPR019734">
    <property type="entry name" value="TPR_rpt"/>
</dbReference>
<dbReference type="InterPro" id="IPR011990">
    <property type="entry name" value="TPR-like_helical_dom_sf"/>
</dbReference>
<evidence type="ECO:0000256" key="2">
    <source>
        <dbReference type="ARBA" id="ARBA00022803"/>
    </source>
</evidence>
<evidence type="ECO:0000256" key="3">
    <source>
        <dbReference type="PROSITE-ProRule" id="PRU00339"/>
    </source>
</evidence>
<dbReference type="PANTHER" id="PTHR44943">
    <property type="entry name" value="CELLULOSE SYNTHASE OPERON PROTEIN C"/>
    <property type="match status" value="1"/>
</dbReference>
<comment type="caution">
    <text evidence="5">The sequence shown here is derived from an EMBL/GenBank/DDBJ whole genome shotgun (WGS) entry which is preliminary data.</text>
</comment>
<protein>
    <submittedName>
        <fullName evidence="5">Tetratricopeptide repeat protein</fullName>
    </submittedName>
</protein>
<name>A0A7K1TCU2_9BACT</name>
<feature type="signal peptide" evidence="4">
    <location>
        <begin position="1"/>
        <end position="23"/>
    </location>
</feature>
<dbReference type="AlphaFoldDB" id="A0A7K1TCU2"/>
<accession>A0A7K1TCU2</accession>
<dbReference type="SUPFAM" id="SSF48452">
    <property type="entry name" value="TPR-like"/>
    <property type="match status" value="1"/>
</dbReference>
<evidence type="ECO:0000313" key="6">
    <source>
        <dbReference type="Proteomes" id="UP000441336"/>
    </source>
</evidence>
<dbReference type="EMBL" id="WQKZ01000002">
    <property type="protein sequence ID" value="MVN76218.1"/>
    <property type="molecule type" value="Genomic_DNA"/>
</dbReference>
<dbReference type="SMART" id="SM00028">
    <property type="entry name" value="TPR"/>
    <property type="match status" value="3"/>
</dbReference>
<keyword evidence="4" id="KW-0732">Signal</keyword>
<dbReference type="PROSITE" id="PS50005">
    <property type="entry name" value="TPR"/>
    <property type="match status" value="1"/>
</dbReference>
<evidence type="ECO:0000313" key="5">
    <source>
        <dbReference type="EMBL" id="MVN76218.1"/>
    </source>
</evidence>
<reference evidence="5 6" key="1">
    <citation type="submission" date="2019-12" db="EMBL/GenBank/DDBJ databases">
        <title>Hymenobacter sp. HMF4947 Genome sequencing and assembly.</title>
        <authorList>
            <person name="Kang H."/>
            <person name="Cha I."/>
            <person name="Kim H."/>
            <person name="Joh K."/>
        </authorList>
    </citation>
    <scope>NUCLEOTIDE SEQUENCE [LARGE SCALE GENOMIC DNA]</scope>
    <source>
        <strain evidence="5 6">HMF4947</strain>
    </source>
</reference>
<keyword evidence="2 3" id="KW-0802">TPR repeat</keyword>
<dbReference type="PANTHER" id="PTHR44943:SF11">
    <property type="entry name" value="CELLULOSE SYNTHASE OPERON PROTEIN C"/>
    <property type="match status" value="1"/>
</dbReference>
<feature type="chain" id="PRO_5029695934" evidence="4">
    <location>
        <begin position="24"/>
        <end position="205"/>
    </location>
</feature>
<dbReference type="Pfam" id="PF13181">
    <property type="entry name" value="TPR_8"/>
    <property type="match status" value="1"/>
</dbReference>
<dbReference type="Proteomes" id="UP000441336">
    <property type="component" value="Unassembled WGS sequence"/>
</dbReference>
<evidence type="ECO:0000256" key="4">
    <source>
        <dbReference type="SAM" id="SignalP"/>
    </source>
</evidence>
<keyword evidence="1" id="KW-0677">Repeat</keyword>
<dbReference type="RefSeq" id="WP_157563890.1">
    <property type="nucleotide sequence ID" value="NZ_WQKZ01000002.1"/>
</dbReference>
<organism evidence="5 6">
    <name type="scientific">Hymenobacter ginkgonis</name>
    <dbReference type="NCBI Taxonomy" id="2682976"/>
    <lineage>
        <taxon>Bacteria</taxon>
        <taxon>Pseudomonadati</taxon>
        <taxon>Bacteroidota</taxon>
        <taxon>Cytophagia</taxon>
        <taxon>Cytophagales</taxon>
        <taxon>Hymenobacteraceae</taxon>
        <taxon>Hymenobacter</taxon>
    </lineage>
</organism>